<dbReference type="Gene3D" id="3.40.50.1820">
    <property type="entry name" value="alpha/beta hydrolase"/>
    <property type="match status" value="1"/>
</dbReference>
<feature type="compositionally biased region" description="Low complexity" evidence="1">
    <location>
        <begin position="589"/>
        <end position="599"/>
    </location>
</feature>
<feature type="compositionally biased region" description="Low complexity" evidence="1">
    <location>
        <begin position="1226"/>
        <end position="1250"/>
    </location>
</feature>
<feature type="compositionally biased region" description="Basic and acidic residues" evidence="1">
    <location>
        <begin position="1052"/>
        <end position="1071"/>
    </location>
</feature>
<feature type="region of interest" description="Disordered" evidence="1">
    <location>
        <begin position="209"/>
        <end position="233"/>
    </location>
</feature>
<feature type="compositionally biased region" description="Polar residues" evidence="1">
    <location>
        <begin position="945"/>
        <end position="956"/>
    </location>
</feature>
<comment type="caution">
    <text evidence="2">The sequence shown here is derived from an EMBL/GenBank/DDBJ whole genome shotgun (WGS) entry which is preliminary data.</text>
</comment>
<feature type="compositionally biased region" description="Polar residues" evidence="1">
    <location>
        <begin position="704"/>
        <end position="720"/>
    </location>
</feature>
<feature type="region of interest" description="Disordered" evidence="1">
    <location>
        <begin position="699"/>
        <end position="818"/>
    </location>
</feature>
<feature type="region of interest" description="Disordered" evidence="1">
    <location>
        <begin position="837"/>
        <end position="876"/>
    </location>
</feature>
<feature type="region of interest" description="Disordered" evidence="1">
    <location>
        <begin position="893"/>
        <end position="975"/>
    </location>
</feature>
<feature type="compositionally biased region" description="Basic and acidic residues" evidence="1">
    <location>
        <begin position="1116"/>
        <end position="1127"/>
    </location>
</feature>
<proteinExistence type="predicted"/>
<dbReference type="Proteomes" id="UP000597762">
    <property type="component" value="Unassembled WGS sequence"/>
</dbReference>
<keyword evidence="3" id="KW-1185">Reference proteome</keyword>
<feature type="region of interest" description="Disordered" evidence="1">
    <location>
        <begin position="298"/>
        <end position="318"/>
    </location>
</feature>
<feature type="region of interest" description="Disordered" evidence="1">
    <location>
        <begin position="987"/>
        <end position="1019"/>
    </location>
</feature>
<feature type="compositionally biased region" description="Low complexity" evidence="1">
    <location>
        <begin position="798"/>
        <end position="818"/>
    </location>
</feature>
<sequence>MLKRASFNIPSFVLHYVINGQDWPEGDEVYHSWISVPTLLINGREDTFATLDDAKLMKATIHGSKLEIVDEASHMVMLEAPDKVNKLILDFICSRGSHKLPDVKESAEEGQESPLKTISACSYGSGVGGKAVPTFHLHQHQHTVPQYYGAPEERSKTPTQSPRSNVMAARTATMSSSQPPVTVESERRKYAEEGEVDFYTPKSFNEETVARGNSTPWQKWSKKQQKSSYDNASYESDESVEEYYYYKDQYGNHHYVSATEYARQFPHQQLPPVDYRTNEVEMEVSTFDIPAFEDISVDQSTDTDGNIAEGDSTPDYSPAKVYPVEINTNHPNDLNTDGSPGYMEFRKTNLSDNESLEKTCEDPSSFRETYVREIDENQPPRFSVPELQYCEECLQKKDNSKKMKDCEKCISINMSAAGYRNHQNSNTRRQSVTLALGRQRSDSLDYLGQEQLIIITCYDETEEEEISISSSAEDAYNDRWRRSNEEQSNQRATRHDDRNGVPEVEEVTCKKPTLPTLDEGDEYSPIASPTVGVRKCRQESEPVKKQNTPREDLVRSLHMELLAKVNKRNRVCEERKIPEVEVSKSDTNSSPASEPSSEEGVICRSSSFLESKKLMEAHFSKPAFKMQARYPLPTLTLSGRSSLSEGPPNRDILKDLSPKSECSNYSPSPIRREQSENNILESSPSFLQSKRAIQEHFSKVGLSSPMSRPFSSPNLVSYGNGSYLHGISPQKDRKLSNSSPSSLGKPLTSPGKAITSKLCPSDDECQTSQSPGVSESAEKRRKRESESVSPKKSKTPGESVESENVASSDSSSGSSSPIKISLSLSEWAERHLKIIAASLSPSSSPHKDNSNKDISPTSPSGKHIVGMEEKGPRSSLSLNDWAERHLKLVGFQLSPSRNVSGKFEDETRTSPEKDGAASDRAQEQDVPKDAGMKRLSANESEKVITKSTINSDNGSVKNEVKCSQERKSSELSLSEWAERHVRKIEEMNSRSPKIMQVTHSDAESSPVCAYGSLRTPERSGKPIRKISTLALNEWAEKHIRAISEQRLVTGPPKEENVFSKDNKNENEEPKNSQESATSTVQSDHSNSLPIPQNEDQFPDPEEEISKEININTSFTDARKGSKSENDHDLNVCKLDKSVITQEIGSSHQSCLINKPVFSNLQETTVPEPVIDVDLQMKSCVDTLTDTPISEESSSAIHQRRRSSSSQSQVVQEHGQDNKDDGSQFLSSNNAANNNNNNINNNNSNSNNNNAELGQTLSRERSRSPTFDDNSNVVASTSISQEDKETDEKDAALSEEQQSCCYQSVDKAMTTDNDNNRIKSHTTSVATTDSDSPSLNKVSNEIAYTTI</sequence>
<feature type="region of interest" description="Disordered" evidence="1">
    <location>
        <begin position="1311"/>
        <end position="1333"/>
    </location>
</feature>
<accession>A0A812DXZ4</accession>
<feature type="region of interest" description="Disordered" evidence="1">
    <location>
        <begin position="1042"/>
        <end position="1127"/>
    </location>
</feature>
<organism evidence="2 3">
    <name type="scientific">Acanthosepion pharaonis</name>
    <name type="common">Pharaoh cuttlefish</name>
    <name type="synonym">Sepia pharaonis</name>
    <dbReference type="NCBI Taxonomy" id="158019"/>
    <lineage>
        <taxon>Eukaryota</taxon>
        <taxon>Metazoa</taxon>
        <taxon>Spiralia</taxon>
        <taxon>Lophotrochozoa</taxon>
        <taxon>Mollusca</taxon>
        <taxon>Cephalopoda</taxon>
        <taxon>Coleoidea</taxon>
        <taxon>Decapodiformes</taxon>
        <taxon>Sepiida</taxon>
        <taxon>Sepiina</taxon>
        <taxon>Sepiidae</taxon>
        <taxon>Acanthosepion</taxon>
    </lineage>
</organism>
<feature type="compositionally biased region" description="Basic and acidic residues" evidence="1">
    <location>
        <begin position="958"/>
        <end position="969"/>
    </location>
</feature>
<gene>
    <name evidence="2" type="ORF">SPHA_61226</name>
</gene>
<feature type="region of interest" description="Disordered" evidence="1">
    <location>
        <begin position="479"/>
        <end position="548"/>
    </location>
</feature>
<feature type="compositionally biased region" description="Polar residues" evidence="1">
    <location>
        <begin position="1320"/>
        <end position="1333"/>
    </location>
</feature>
<feature type="compositionally biased region" description="Basic and acidic residues" evidence="1">
    <location>
        <begin position="1280"/>
        <end position="1291"/>
    </location>
</feature>
<feature type="compositionally biased region" description="Polar residues" evidence="1">
    <location>
        <begin position="1263"/>
        <end position="1279"/>
    </location>
</feature>
<dbReference type="InterPro" id="IPR029058">
    <property type="entry name" value="AB_hydrolase_fold"/>
</dbReference>
<feature type="compositionally biased region" description="Basic and acidic residues" evidence="1">
    <location>
        <begin position="902"/>
        <end position="932"/>
    </location>
</feature>
<feature type="compositionally biased region" description="Basic and acidic residues" evidence="1">
    <location>
        <begin position="536"/>
        <end position="548"/>
    </location>
</feature>
<protein>
    <submittedName>
        <fullName evidence="2">ABHD8</fullName>
    </submittedName>
</protein>
<feature type="region of interest" description="Disordered" evidence="1">
    <location>
        <begin position="580"/>
        <end position="602"/>
    </location>
</feature>
<evidence type="ECO:0000313" key="2">
    <source>
        <dbReference type="EMBL" id="CAE1309496.1"/>
    </source>
</evidence>
<dbReference type="OrthoDB" id="428974at2759"/>
<dbReference type="SUPFAM" id="SSF53474">
    <property type="entry name" value="alpha/beta-Hydrolases"/>
    <property type="match status" value="1"/>
</dbReference>
<evidence type="ECO:0000256" key="1">
    <source>
        <dbReference type="SAM" id="MobiDB-lite"/>
    </source>
</evidence>
<feature type="region of interest" description="Disordered" evidence="1">
    <location>
        <begin position="637"/>
        <end position="686"/>
    </location>
</feature>
<evidence type="ECO:0000313" key="3">
    <source>
        <dbReference type="Proteomes" id="UP000597762"/>
    </source>
</evidence>
<feature type="compositionally biased region" description="Polar residues" evidence="1">
    <location>
        <begin position="676"/>
        <end position="686"/>
    </location>
</feature>
<name>A0A812DXZ4_ACAPH</name>
<dbReference type="EMBL" id="CAHIKZ030004310">
    <property type="protein sequence ID" value="CAE1309496.1"/>
    <property type="molecule type" value="Genomic_DNA"/>
</dbReference>
<feature type="region of interest" description="Disordered" evidence="1">
    <location>
        <begin position="1185"/>
        <end position="1296"/>
    </location>
</feature>
<reference evidence="2" key="1">
    <citation type="submission" date="2021-01" db="EMBL/GenBank/DDBJ databases">
        <authorList>
            <person name="Li R."/>
            <person name="Bekaert M."/>
        </authorList>
    </citation>
    <scope>NUCLEOTIDE SEQUENCE</scope>
    <source>
        <strain evidence="2">Farmed</strain>
    </source>
</reference>
<feature type="compositionally biased region" description="Polar residues" evidence="1">
    <location>
        <begin position="1076"/>
        <end position="1095"/>
    </location>
</feature>